<dbReference type="AlphaFoldDB" id="A0A0N4VPW3"/>
<name>A0A0N4VPW3_ENTVE</name>
<protein>
    <submittedName>
        <fullName evidence="4">Glucuronosyltransferase</fullName>
    </submittedName>
</protein>
<reference evidence="4" key="1">
    <citation type="submission" date="2017-02" db="UniProtKB">
        <authorList>
            <consortium name="WormBaseParasite"/>
        </authorList>
    </citation>
    <scope>IDENTIFICATION</scope>
</reference>
<evidence type="ECO:0000313" key="2">
    <source>
        <dbReference type="EMBL" id="VDD97458.1"/>
    </source>
</evidence>
<organism evidence="4">
    <name type="scientific">Enterobius vermicularis</name>
    <name type="common">Human pinworm</name>
    <dbReference type="NCBI Taxonomy" id="51028"/>
    <lineage>
        <taxon>Eukaryota</taxon>
        <taxon>Metazoa</taxon>
        <taxon>Ecdysozoa</taxon>
        <taxon>Nematoda</taxon>
        <taxon>Chromadorea</taxon>
        <taxon>Rhabditida</taxon>
        <taxon>Spirurina</taxon>
        <taxon>Oxyuridomorpha</taxon>
        <taxon>Oxyuroidea</taxon>
        <taxon>Oxyuridae</taxon>
        <taxon>Enterobius</taxon>
    </lineage>
</organism>
<evidence type="ECO:0000256" key="1">
    <source>
        <dbReference type="SAM" id="SignalP"/>
    </source>
</evidence>
<evidence type="ECO:0000313" key="4">
    <source>
        <dbReference type="WBParaSite" id="EVEC_0001305201-mRNA-1"/>
    </source>
</evidence>
<dbReference type="EMBL" id="UXUI01013760">
    <property type="protein sequence ID" value="VDD97458.1"/>
    <property type="molecule type" value="Genomic_DNA"/>
</dbReference>
<gene>
    <name evidence="2" type="ORF">EVEC_LOCUS12209</name>
</gene>
<reference evidence="2 3" key="2">
    <citation type="submission" date="2018-10" db="EMBL/GenBank/DDBJ databases">
        <authorList>
            <consortium name="Pathogen Informatics"/>
        </authorList>
    </citation>
    <scope>NUCLEOTIDE SEQUENCE [LARGE SCALE GENOMIC DNA]</scope>
</reference>
<evidence type="ECO:0000313" key="3">
    <source>
        <dbReference type="Proteomes" id="UP000274131"/>
    </source>
</evidence>
<dbReference type="OrthoDB" id="5860458at2759"/>
<keyword evidence="3" id="KW-1185">Reference proteome</keyword>
<feature type="chain" id="PRO_5043123136" evidence="1">
    <location>
        <begin position="20"/>
        <end position="129"/>
    </location>
</feature>
<proteinExistence type="predicted"/>
<accession>A0A0N4VPW3</accession>
<feature type="signal peptide" evidence="1">
    <location>
        <begin position="1"/>
        <end position="19"/>
    </location>
</feature>
<dbReference type="Proteomes" id="UP000274131">
    <property type="component" value="Unassembled WGS sequence"/>
</dbReference>
<sequence>MKLLFYIVWISALADTAATFKIAIFVPDNANSQAIWSHRVAQTLQKAGHQVTLINLVLIPIRRKKLPPPEGIEEWNVLQYTKESGTNEILEMIKDVFGDTSFLTGNERRLMGLMRKASIEGCKGYNFIL</sequence>
<keyword evidence="1" id="KW-0732">Signal</keyword>
<dbReference type="WBParaSite" id="EVEC_0001305201-mRNA-1">
    <property type="protein sequence ID" value="EVEC_0001305201-mRNA-1"/>
    <property type="gene ID" value="EVEC_0001305201"/>
</dbReference>